<gene>
    <name evidence="1" type="ORF">FGO68_gene7805</name>
</gene>
<keyword evidence="2" id="KW-1185">Reference proteome</keyword>
<dbReference type="Proteomes" id="UP000785679">
    <property type="component" value="Unassembled WGS sequence"/>
</dbReference>
<evidence type="ECO:0000313" key="1">
    <source>
        <dbReference type="EMBL" id="TNV76332.1"/>
    </source>
</evidence>
<sequence length="131" mass="14930">MLASQYNILELYGSLSLLNKMSLELEGYTDLVTLDNITFFFHFEKELAELDVAKLLSESDFILKFYLQALLILAYKETEQIDRAAALMKVKEYIDSKCSQDKSLQQIKEKLISLLVQSDPGEVIGQGNLIE</sequence>
<proteinExistence type="predicted"/>
<reference evidence="1" key="1">
    <citation type="submission" date="2019-06" db="EMBL/GenBank/DDBJ databases">
        <authorList>
            <person name="Zheng W."/>
        </authorList>
    </citation>
    <scope>NUCLEOTIDE SEQUENCE</scope>
    <source>
        <strain evidence="1">QDHG01</strain>
    </source>
</reference>
<dbReference type="EMBL" id="RRYP01013782">
    <property type="protein sequence ID" value="TNV76332.1"/>
    <property type="molecule type" value="Genomic_DNA"/>
</dbReference>
<protein>
    <submittedName>
        <fullName evidence="1">Uncharacterized protein</fullName>
    </submittedName>
</protein>
<organism evidence="1 2">
    <name type="scientific">Halteria grandinella</name>
    <dbReference type="NCBI Taxonomy" id="5974"/>
    <lineage>
        <taxon>Eukaryota</taxon>
        <taxon>Sar</taxon>
        <taxon>Alveolata</taxon>
        <taxon>Ciliophora</taxon>
        <taxon>Intramacronucleata</taxon>
        <taxon>Spirotrichea</taxon>
        <taxon>Stichotrichia</taxon>
        <taxon>Sporadotrichida</taxon>
        <taxon>Halteriidae</taxon>
        <taxon>Halteria</taxon>
    </lineage>
</organism>
<comment type="caution">
    <text evidence="1">The sequence shown here is derived from an EMBL/GenBank/DDBJ whole genome shotgun (WGS) entry which is preliminary data.</text>
</comment>
<accession>A0A8J8NJQ4</accession>
<dbReference type="AlphaFoldDB" id="A0A8J8NJQ4"/>
<evidence type="ECO:0000313" key="2">
    <source>
        <dbReference type="Proteomes" id="UP000785679"/>
    </source>
</evidence>
<name>A0A8J8NJQ4_HALGN</name>